<evidence type="ECO:0000256" key="3">
    <source>
        <dbReference type="ARBA" id="ARBA00022475"/>
    </source>
</evidence>
<keyword evidence="4" id="KW-0997">Cell inner membrane</keyword>
<feature type="domain" description="Tripartite ATP-independent periplasmic transporters DctQ component" evidence="10">
    <location>
        <begin position="73"/>
        <end position="182"/>
    </location>
</feature>
<keyword evidence="6 9" id="KW-1133">Transmembrane helix</keyword>
<accession>A0A518CVW9</accession>
<evidence type="ECO:0000259" key="10">
    <source>
        <dbReference type="Pfam" id="PF04290"/>
    </source>
</evidence>
<dbReference type="InterPro" id="IPR055348">
    <property type="entry name" value="DctQ"/>
</dbReference>
<dbReference type="Pfam" id="PF04290">
    <property type="entry name" value="DctQ"/>
    <property type="match status" value="1"/>
</dbReference>
<evidence type="ECO:0000256" key="5">
    <source>
        <dbReference type="ARBA" id="ARBA00022692"/>
    </source>
</evidence>
<evidence type="ECO:0000256" key="7">
    <source>
        <dbReference type="ARBA" id="ARBA00023136"/>
    </source>
</evidence>
<evidence type="ECO:0000256" key="8">
    <source>
        <dbReference type="ARBA" id="ARBA00038436"/>
    </source>
</evidence>
<evidence type="ECO:0000256" key="1">
    <source>
        <dbReference type="ARBA" id="ARBA00004429"/>
    </source>
</evidence>
<gene>
    <name evidence="11" type="ORF">Pla163_04750</name>
</gene>
<dbReference type="RefSeq" id="WP_145182954.1">
    <property type="nucleotide sequence ID" value="NZ_CP036290.1"/>
</dbReference>
<keyword evidence="12" id="KW-1185">Reference proteome</keyword>
<keyword evidence="7 9" id="KW-0472">Membrane</keyword>
<evidence type="ECO:0000313" key="11">
    <source>
        <dbReference type="EMBL" id="QDU83376.1"/>
    </source>
</evidence>
<keyword evidence="3" id="KW-1003">Cell membrane</keyword>
<dbReference type="Proteomes" id="UP000319342">
    <property type="component" value="Chromosome"/>
</dbReference>
<reference evidence="11 12" key="1">
    <citation type="submission" date="2019-02" db="EMBL/GenBank/DDBJ databases">
        <title>Deep-cultivation of Planctomycetes and their phenomic and genomic characterization uncovers novel biology.</title>
        <authorList>
            <person name="Wiegand S."/>
            <person name="Jogler M."/>
            <person name="Boedeker C."/>
            <person name="Pinto D."/>
            <person name="Vollmers J."/>
            <person name="Rivas-Marin E."/>
            <person name="Kohn T."/>
            <person name="Peeters S.H."/>
            <person name="Heuer A."/>
            <person name="Rast P."/>
            <person name="Oberbeckmann S."/>
            <person name="Bunk B."/>
            <person name="Jeske O."/>
            <person name="Meyerdierks A."/>
            <person name="Storesund J.E."/>
            <person name="Kallscheuer N."/>
            <person name="Luecker S."/>
            <person name="Lage O.M."/>
            <person name="Pohl T."/>
            <person name="Merkel B.J."/>
            <person name="Hornburger P."/>
            <person name="Mueller R.-W."/>
            <person name="Bruemmer F."/>
            <person name="Labrenz M."/>
            <person name="Spormann A.M."/>
            <person name="Op den Camp H."/>
            <person name="Overmann J."/>
            <person name="Amann R."/>
            <person name="Jetten M.S.M."/>
            <person name="Mascher T."/>
            <person name="Medema M.H."/>
            <person name="Devos D.P."/>
            <person name="Kaster A.-K."/>
            <person name="Ovreas L."/>
            <person name="Rohde M."/>
            <person name="Galperin M.Y."/>
            <person name="Jogler C."/>
        </authorList>
    </citation>
    <scope>NUCLEOTIDE SEQUENCE [LARGE SCALE GENOMIC DNA]</scope>
    <source>
        <strain evidence="11 12">Pla163</strain>
    </source>
</reference>
<dbReference type="OrthoDB" id="9795655at2"/>
<name>A0A518CVW9_9BACT</name>
<dbReference type="PANTHER" id="PTHR35011:SF4">
    <property type="entry name" value="SLL1102 PROTEIN"/>
    <property type="match status" value="1"/>
</dbReference>
<organism evidence="11 12">
    <name type="scientific">Rohdeia mirabilis</name>
    <dbReference type="NCBI Taxonomy" id="2528008"/>
    <lineage>
        <taxon>Bacteria</taxon>
        <taxon>Pseudomonadati</taxon>
        <taxon>Planctomycetota</taxon>
        <taxon>Planctomycetia</taxon>
        <taxon>Planctomycetia incertae sedis</taxon>
        <taxon>Rohdeia</taxon>
    </lineage>
</organism>
<evidence type="ECO:0000313" key="12">
    <source>
        <dbReference type="Proteomes" id="UP000319342"/>
    </source>
</evidence>
<dbReference type="PANTHER" id="PTHR35011">
    <property type="entry name" value="2,3-DIKETO-L-GULONATE TRAP TRANSPORTER SMALL PERMEASE PROTEIN YIAM"/>
    <property type="match status" value="1"/>
</dbReference>
<evidence type="ECO:0000256" key="9">
    <source>
        <dbReference type="SAM" id="Phobius"/>
    </source>
</evidence>
<comment type="subcellular location">
    <subcellularLocation>
        <location evidence="1">Cell inner membrane</location>
        <topology evidence="1">Multi-pass membrane protein</topology>
    </subcellularLocation>
</comment>
<proteinExistence type="inferred from homology"/>
<dbReference type="InterPro" id="IPR007387">
    <property type="entry name" value="TRAP_DctQ"/>
</dbReference>
<feature type="transmembrane region" description="Helical" evidence="9">
    <location>
        <begin position="34"/>
        <end position="55"/>
    </location>
</feature>
<feature type="transmembrane region" description="Helical" evidence="9">
    <location>
        <begin position="75"/>
        <end position="93"/>
    </location>
</feature>
<evidence type="ECO:0000256" key="4">
    <source>
        <dbReference type="ARBA" id="ARBA00022519"/>
    </source>
</evidence>
<evidence type="ECO:0000256" key="6">
    <source>
        <dbReference type="ARBA" id="ARBA00022989"/>
    </source>
</evidence>
<comment type="similarity">
    <text evidence="8">Belongs to the TRAP transporter small permease family.</text>
</comment>
<dbReference type="GO" id="GO:0005886">
    <property type="term" value="C:plasma membrane"/>
    <property type="evidence" value="ECO:0007669"/>
    <property type="project" value="UniProtKB-SubCell"/>
</dbReference>
<feature type="transmembrane region" description="Helical" evidence="9">
    <location>
        <begin position="114"/>
        <end position="133"/>
    </location>
</feature>
<evidence type="ECO:0000256" key="2">
    <source>
        <dbReference type="ARBA" id="ARBA00022448"/>
    </source>
</evidence>
<keyword evidence="2" id="KW-0813">Transport</keyword>
<sequence length="215" mass="22751">MSLDVPPTARGGAIGAPWRLALRTSGAIDALSRAVGALAAWATLPMIGLAVAAAITAITDRHLGTSWSSAALVEGQWYLFAFVFLLGAPVTLLRGAHVRVDALFGRFGVRGRHWIDLVGGLLFVLPFCVFGFVESWDYVARSWSISEGSPDPGGLPRYPVKTLILVALGLLFLQGVAQCIKHAAALVGVPAALMDLPPSHVDRGSADRTDEELAR</sequence>
<protein>
    <submittedName>
        <fullName evidence="11">Tripartite ATP-independent periplasmic transporter, DctQ component</fullName>
    </submittedName>
</protein>
<feature type="transmembrane region" description="Helical" evidence="9">
    <location>
        <begin position="158"/>
        <end position="177"/>
    </location>
</feature>
<dbReference type="EMBL" id="CP036290">
    <property type="protein sequence ID" value="QDU83376.1"/>
    <property type="molecule type" value="Genomic_DNA"/>
</dbReference>
<keyword evidence="5 9" id="KW-0812">Transmembrane</keyword>
<dbReference type="AlphaFoldDB" id="A0A518CVW9"/>